<dbReference type="InterPro" id="IPR014752">
    <property type="entry name" value="Arrestin-like_C"/>
</dbReference>
<dbReference type="InterPro" id="IPR050357">
    <property type="entry name" value="Arrestin_domain-protein"/>
</dbReference>
<dbReference type="PANTHER" id="PTHR11188">
    <property type="entry name" value="ARRESTIN DOMAIN CONTAINING PROTEIN"/>
    <property type="match status" value="1"/>
</dbReference>
<comment type="caution">
    <text evidence="5">The sequence shown here is derived from an EMBL/GenBank/DDBJ whole genome shotgun (WGS) entry which is preliminary data.</text>
</comment>
<dbReference type="PANTHER" id="PTHR11188:SF17">
    <property type="entry name" value="FI21816P1"/>
    <property type="match status" value="1"/>
</dbReference>
<keyword evidence="6" id="KW-1185">Reference proteome</keyword>
<name>A0AAV1M2C1_9NEOP</name>
<evidence type="ECO:0000259" key="4">
    <source>
        <dbReference type="SMART" id="SM01017"/>
    </source>
</evidence>
<proteinExistence type="inferred from homology"/>
<dbReference type="Pfam" id="PF02752">
    <property type="entry name" value="Arrestin_C"/>
    <property type="match status" value="1"/>
</dbReference>
<dbReference type="SUPFAM" id="SSF81296">
    <property type="entry name" value="E set domains"/>
    <property type="match status" value="2"/>
</dbReference>
<protein>
    <recommendedName>
        <fullName evidence="4">Arrestin C-terminal-like domain-containing protein</fullName>
    </recommendedName>
</protein>
<dbReference type="Gene3D" id="2.60.40.640">
    <property type="match status" value="2"/>
</dbReference>
<evidence type="ECO:0000256" key="1">
    <source>
        <dbReference type="ARBA" id="ARBA00005298"/>
    </source>
</evidence>
<feature type="region of interest" description="Disordered" evidence="3">
    <location>
        <begin position="306"/>
        <end position="339"/>
    </location>
</feature>
<dbReference type="SMART" id="SM01017">
    <property type="entry name" value="Arrestin_C"/>
    <property type="match status" value="1"/>
</dbReference>
<sequence>MGIFCEINLFKPCDGVFIAGSTVRGMIRYAVDKEMTCTQITVSLKGKGELRLRRKDNDKSEQQTYWSREEYLDINNVITETGKNTVIPIGSYETPFNFQLPYNIPPTFHYSNSTFPYDIYSNIRYHVCIKFERPGFWKFNKNFKKDIIVESGISPRLPLEPVIYGEQKKLRQLFSRKNSIVTIKASVAKSVIAPGEKVELEYEVTNDTNVTVKAVEIKIVEEFKFTTKSRTATQNCDVPQTESKTGSIRPNESLAMRVDIVVPPNRKSLDFSKIVARDYFVLITVELPFPHFNARLQIPIQIGNTEESNYLQPPPPPSYWEAMGEDEKDDKDYGKDVKD</sequence>
<gene>
    <name evidence="5" type="ORF">PARMNEM_LOCUS19267</name>
</gene>
<accession>A0AAV1M2C1</accession>
<dbReference type="InterPro" id="IPR011021">
    <property type="entry name" value="Arrestin-like_N"/>
</dbReference>
<dbReference type="InterPro" id="IPR014756">
    <property type="entry name" value="Ig_E-set"/>
</dbReference>
<evidence type="ECO:0000313" key="6">
    <source>
        <dbReference type="Proteomes" id="UP001314205"/>
    </source>
</evidence>
<dbReference type="GO" id="GO:0015031">
    <property type="term" value="P:protein transport"/>
    <property type="evidence" value="ECO:0007669"/>
    <property type="project" value="TreeGrafter"/>
</dbReference>
<dbReference type="Pfam" id="PF00339">
    <property type="entry name" value="Arrestin_N"/>
    <property type="match status" value="1"/>
</dbReference>
<evidence type="ECO:0000313" key="5">
    <source>
        <dbReference type="EMBL" id="CAK1600514.1"/>
    </source>
</evidence>
<feature type="domain" description="Arrestin C-terminal-like" evidence="4">
    <location>
        <begin position="177"/>
        <end position="307"/>
    </location>
</feature>
<dbReference type="EMBL" id="CAVLGL010000126">
    <property type="protein sequence ID" value="CAK1600514.1"/>
    <property type="molecule type" value="Genomic_DNA"/>
</dbReference>
<dbReference type="GO" id="GO:0005737">
    <property type="term" value="C:cytoplasm"/>
    <property type="evidence" value="ECO:0007669"/>
    <property type="project" value="TreeGrafter"/>
</dbReference>
<dbReference type="Proteomes" id="UP001314205">
    <property type="component" value="Unassembled WGS sequence"/>
</dbReference>
<comment type="similarity">
    <text evidence="1">Belongs to the arrestin family.</text>
</comment>
<keyword evidence="2" id="KW-0716">Sensory transduction</keyword>
<evidence type="ECO:0000256" key="3">
    <source>
        <dbReference type="SAM" id="MobiDB-lite"/>
    </source>
</evidence>
<evidence type="ECO:0000256" key="2">
    <source>
        <dbReference type="ARBA" id="ARBA00022606"/>
    </source>
</evidence>
<dbReference type="AlphaFoldDB" id="A0AAV1M2C1"/>
<dbReference type="InterPro" id="IPR011022">
    <property type="entry name" value="Arrestin_C-like"/>
</dbReference>
<reference evidence="5 6" key="1">
    <citation type="submission" date="2023-11" db="EMBL/GenBank/DDBJ databases">
        <authorList>
            <person name="Hedman E."/>
            <person name="Englund M."/>
            <person name="Stromberg M."/>
            <person name="Nyberg Akerstrom W."/>
            <person name="Nylinder S."/>
            <person name="Jareborg N."/>
            <person name="Kallberg Y."/>
            <person name="Kronander E."/>
        </authorList>
    </citation>
    <scope>NUCLEOTIDE SEQUENCE [LARGE SCALE GENOMIC DNA]</scope>
</reference>
<organism evidence="5 6">
    <name type="scientific">Parnassius mnemosyne</name>
    <name type="common">clouded apollo</name>
    <dbReference type="NCBI Taxonomy" id="213953"/>
    <lineage>
        <taxon>Eukaryota</taxon>
        <taxon>Metazoa</taxon>
        <taxon>Ecdysozoa</taxon>
        <taxon>Arthropoda</taxon>
        <taxon>Hexapoda</taxon>
        <taxon>Insecta</taxon>
        <taxon>Pterygota</taxon>
        <taxon>Neoptera</taxon>
        <taxon>Endopterygota</taxon>
        <taxon>Lepidoptera</taxon>
        <taxon>Glossata</taxon>
        <taxon>Ditrysia</taxon>
        <taxon>Papilionoidea</taxon>
        <taxon>Papilionidae</taxon>
        <taxon>Parnassiinae</taxon>
        <taxon>Parnassini</taxon>
        <taxon>Parnassius</taxon>
        <taxon>Driopa</taxon>
    </lineage>
</organism>
<feature type="compositionally biased region" description="Basic and acidic residues" evidence="3">
    <location>
        <begin position="330"/>
        <end position="339"/>
    </location>
</feature>